<gene>
    <name evidence="5" type="ORF">J2Z66_006718</name>
</gene>
<dbReference type="SMART" id="SM00347">
    <property type="entry name" value="HTH_MARR"/>
    <property type="match status" value="1"/>
</dbReference>
<comment type="caution">
    <text evidence="5">The sequence shown here is derived from an EMBL/GenBank/DDBJ whole genome shotgun (WGS) entry which is preliminary data.</text>
</comment>
<dbReference type="InterPro" id="IPR039422">
    <property type="entry name" value="MarR/SlyA-like"/>
</dbReference>
<dbReference type="InterPro" id="IPR000835">
    <property type="entry name" value="HTH_MarR-typ"/>
</dbReference>
<proteinExistence type="predicted"/>
<keyword evidence="3" id="KW-0804">Transcription</keyword>
<accession>A0ABS4J5E7</accession>
<sequence length="138" mass="15844">MEENNLEVIDYELVLLIRRASLDKKLGGLDRSTYTLLHQLSNNGPVGVKSLAEEFRLDISTVSRQTTDLELKGYVKRLQEPTDGRASSFQITELGTQKLMEAKKARLARHSQLFKDWSDEECQKFGELLARLNRTFIE</sequence>
<name>A0ABS4J5E7_9BACL</name>
<evidence type="ECO:0000313" key="6">
    <source>
        <dbReference type="Proteomes" id="UP001519287"/>
    </source>
</evidence>
<dbReference type="PANTHER" id="PTHR33164:SF57">
    <property type="entry name" value="MARR-FAMILY TRANSCRIPTIONAL REGULATOR"/>
    <property type="match status" value="1"/>
</dbReference>
<dbReference type="Gene3D" id="1.10.10.10">
    <property type="entry name" value="Winged helix-like DNA-binding domain superfamily/Winged helix DNA-binding domain"/>
    <property type="match status" value="1"/>
</dbReference>
<evidence type="ECO:0000259" key="4">
    <source>
        <dbReference type="PROSITE" id="PS50995"/>
    </source>
</evidence>
<dbReference type="RefSeq" id="WP_209976891.1">
    <property type="nucleotide sequence ID" value="NZ_JAGGLB010000030.1"/>
</dbReference>
<dbReference type="EMBL" id="JAGGLB010000030">
    <property type="protein sequence ID" value="MBP1995076.1"/>
    <property type="molecule type" value="Genomic_DNA"/>
</dbReference>
<dbReference type="SUPFAM" id="SSF46785">
    <property type="entry name" value="Winged helix' DNA-binding domain"/>
    <property type="match status" value="1"/>
</dbReference>
<feature type="domain" description="HTH marR-type" evidence="4">
    <location>
        <begin position="1"/>
        <end position="134"/>
    </location>
</feature>
<keyword evidence="1" id="KW-0805">Transcription regulation</keyword>
<dbReference type="Proteomes" id="UP001519287">
    <property type="component" value="Unassembled WGS sequence"/>
</dbReference>
<dbReference type="InterPro" id="IPR036390">
    <property type="entry name" value="WH_DNA-bd_sf"/>
</dbReference>
<dbReference type="PANTHER" id="PTHR33164">
    <property type="entry name" value="TRANSCRIPTIONAL REGULATOR, MARR FAMILY"/>
    <property type="match status" value="1"/>
</dbReference>
<evidence type="ECO:0000256" key="2">
    <source>
        <dbReference type="ARBA" id="ARBA00023125"/>
    </source>
</evidence>
<dbReference type="PRINTS" id="PR00598">
    <property type="entry name" value="HTHMARR"/>
</dbReference>
<keyword evidence="6" id="KW-1185">Reference proteome</keyword>
<evidence type="ECO:0000313" key="5">
    <source>
        <dbReference type="EMBL" id="MBP1995076.1"/>
    </source>
</evidence>
<dbReference type="InterPro" id="IPR023187">
    <property type="entry name" value="Tscrpt_reg_MarR-type_CS"/>
</dbReference>
<keyword evidence="2 5" id="KW-0238">DNA-binding</keyword>
<organism evidence="5 6">
    <name type="scientific">Paenibacillus eucommiae</name>
    <dbReference type="NCBI Taxonomy" id="1355755"/>
    <lineage>
        <taxon>Bacteria</taxon>
        <taxon>Bacillati</taxon>
        <taxon>Bacillota</taxon>
        <taxon>Bacilli</taxon>
        <taxon>Bacillales</taxon>
        <taxon>Paenibacillaceae</taxon>
        <taxon>Paenibacillus</taxon>
    </lineage>
</organism>
<dbReference type="Pfam" id="PF01047">
    <property type="entry name" value="MarR"/>
    <property type="match status" value="1"/>
</dbReference>
<evidence type="ECO:0000256" key="1">
    <source>
        <dbReference type="ARBA" id="ARBA00023015"/>
    </source>
</evidence>
<dbReference type="InterPro" id="IPR036388">
    <property type="entry name" value="WH-like_DNA-bd_sf"/>
</dbReference>
<dbReference type="PROSITE" id="PS01117">
    <property type="entry name" value="HTH_MARR_1"/>
    <property type="match status" value="1"/>
</dbReference>
<dbReference type="GO" id="GO:0003677">
    <property type="term" value="F:DNA binding"/>
    <property type="evidence" value="ECO:0007669"/>
    <property type="project" value="UniProtKB-KW"/>
</dbReference>
<protein>
    <submittedName>
        <fullName evidence="5">DNA-binding MarR family transcriptional regulator</fullName>
    </submittedName>
</protein>
<evidence type="ECO:0000256" key="3">
    <source>
        <dbReference type="ARBA" id="ARBA00023163"/>
    </source>
</evidence>
<dbReference type="PROSITE" id="PS50995">
    <property type="entry name" value="HTH_MARR_2"/>
    <property type="match status" value="1"/>
</dbReference>
<reference evidence="5 6" key="1">
    <citation type="submission" date="2021-03" db="EMBL/GenBank/DDBJ databases">
        <title>Genomic Encyclopedia of Type Strains, Phase IV (KMG-IV): sequencing the most valuable type-strain genomes for metagenomic binning, comparative biology and taxonomic classification.</title>
        <authorList>
            <person name="Goeker M."/>
        </authorList>
    </citation>
    <scope>NUCLEOTIDE SEQUENCE [LARGE SCALE GENOMIC DNA]</scope>
    <source>
        <strain evidence="5 6">DSM 26048</strain>
    </source>
</reference>